<proteinExistence type="predicted"/>
<dbReference type="InterPro" id="IPR016040">
    <property type="entry name" value="NAD(P)-bd_dom"/>
</dbReference>
<dbReference type="AlphaFoldDB" id="A0A2T2Y219"/>
<sequence length="194" mass="21530">MTNVLILGAAGSLARVVTRYLLDNSQAQLTLYLRNSARLQNPDTARVTLIEGDVLNDEQLRLAMRGKDIVYANLSGNMKEQAATIIRAMKSTGVRRLIFISSMGIYDEVPGEKYGSILAPYRESAKIIENAGLDHTIIRPAWFSNGHEVEYGLTHRNEPFRGSSVSRLSIADLINRMVIEPSLYVHDSLGIARV</sequence>
<keyword evidence="3" id="KW-1185">Reference proteome</keyword>
<dbReference type="Gene3D" id="3.40.50.720">
    <property type="entry name" value="NAD(P)-binding Rossmann-like Domain"/>
    <property type="match status" value="1"/>
</dbReference>
<comment type="caution">
    <text evidence="2">The sequence shown here is derived from an EMBL/GenBank/DDBJ whole genome shotgun (WGS) entry which is preliminary data.</text>
</comment>
<organism evidence="2 3">
    <name type="scientific">Kluyvera genomosp. 2</name>
    <dbReference type="NCBI Taxonomy" id="2774054"/>
    <lineage>
        <taxon>Bacteria</taxon>
        <taxon>Pseudomonadati</taxon>
        <taxon>Pseudomonadota</taxon>
        <taxon>Gammaproteobacteria</taxon>
        <taxon>Enterobacterales</taxon>
        <taxon>Enterobacteriaceae</taxon>
        <taxon>Kluyvera</taxon>
    </lineage>
</organism>
<name>A0A2T2Y219_9ENTR</name>
<dbReference type="Proteomes" id="UP000240892">
    <property type="component" value="Unassembled WGS sequence"/>
</dbReference>
<dbReference type="InterPro" id="IPR036291">
    <property type="entry name" value="NAD(P)-bd_dom_sf"/>
</dbReference>
<evidence type="ECO:0000313" key="3">
    <source>
        <dbReference type="Proteomes" id="UP000240892"/>
    </source>
</evidence>
<dbReference type="EMBL" id="PYHO01000007">
    <property type="protein sequence ID" value="PSR46579.1"/>
    <property type="molecule type" value="Genomic_DNA"/>
</dbReference>
<evidence type="ECO:0000313" key="2">
    <source>
        <dbReference type="EMBL" id="PSR46579.1"/>
    </source>
</evidence>
<protein>
    <submittedName>
        <fullName evidence="2">NAD-dependent dehydratase</fullName>
    </submittedName>
</protein>
<dbReference type="SUPFAM" id="SSF51735">
    <property type="entry name" value="NAD(P)-binding Rossmann-fold domains"/>
    <property type="match status" value="1"/>
</dbReference>
<reference evidence="2 3" key="1">
    <citation type="submission" date="2018-03" db="EMBL/GenBank/DDBJ databases">
        <title>First report of an OXA-48+CTX-M-M-producing Kluyvera ascorbata clone recovered from patients admitted in a University Hospital in Madrid, Spain.</title>
        <authorList>
            <person name="Hernandez-Garcia M."/>
            <person name="Leon-Sampedro R."/>
            <person name="Perez-Viso B."/>
            <person name="Morosini M.I."/>
            <person name="Lopez-Fresnena N."/>
            <person name="Coque T.M."/>
            <person name="Bonten M."/>
            <person name="Malhotra-Kumar S."/>
            <person name="Ruiz-Garbajosa P."/>
            <person name="Canton R."/>
        </authorList>
    </citation>
    <scope>NUCLEOTIDE SEQUENCE [LARGE SCALE GENOMIC DNA]</scope>
    <source>
        <strain evidence="2 3">KA2</strain>
    </source>
</reference>
<dbReference type="GO" id="GO:0042602">
    <property type="term" value="F:riboflavin reductase (NADPH) activity"/>
    <property type="evidence" value="ECO:0007669"/>
    <property type="project" value="TreeGrafter"/>
</dbReference>
<dbReference type="InterPro" id="IPR051606">
    <property type="entry name" value="Polyketide_Oxido-like"/>
</dbReference>
<dbReference type="PANTHER" id="PTHR43355">
    <property type="entry name" value="FLAVIN REDUCTASE (NADPH)"/>
    <property type="match status" value="1"/>
</dbReference>
<feature type="domain" description="NAD(P)-binding" evidence="1">
    <location>
        <begin position="8"/>
        <end position="179"/>
    </location>
</feature>
<dbReference type="PANTHER" id="PTHR43355:SF2">
    <property type="entry name" value="FLAVIN REDUCTASE (NADPH)"/>
    <property type="match status" value="1"/>
</dbReference>
<dbReference type="RefSeq" id="WP_106926641.1">
    <property type="nucleotide sequence ID" value="NZ_CABMMU010000007.1"/>
</dbReference>
<evidence type="ECO:0000259" key="1">
    <source>
        <dbReference type="Pfam" id="PF13460"/>
    </source>
</evidence>
<accession>A0A2T2Y219</accession>
<dbReference type="Pfam" id="PF13460">
    <property type="entry name" value="NAD_binding_10"/>
    <property type="match status" value="1"/>
</dbReference>
<gene>
    <name evidence="2" type="ORF">C8256_10845</name>
</gene>
<dbReference type="GO" id="GO:0004074">
    <property type="term" value="F:biliverdin reductase [NAD(P)H] activity"/>
    <property type="evidence" value="ECO:0007669"/>
    <property type="project" value="TreeGrafter"/>
</dbReference>